<organism evidence="3 4">
    <name type="scientific">Porphyromonas endodontalis (strain ATCC 35406 / DSM 24491 / JCM 8526 / CCUG 16442 / BCRC 14492 / NCTC 13058 / HG 370)</name>
    <name type="common">Bacteroides endodontalis</name>
    <dbReference type="NCBI Taxonomy" id="553175"/>
    <lineage>
        <taxon>Bacteria</taxon>
        <taxon>Pseudomonadati</taxon>
        <taxon>Bacteroidota</taxon>
        <taxon>Bacteroidia</taxon>
        <taxon>Bacteroidales</taxon>
        <taxon>Porphyromonadaceae</taxon>
        <taxon>Porphyromonas</taxon>
    </lineage>
</organism>
<dbReference type="PANTHER" id="PTHR48176:SF1">
    <property type="entry name" value="DDRGK DOMAIN-CONTAINING PROTEIN 1"/>
    <property type="match status" value="1"/>
</dbReference>
<protein>
    <submittedName>
        <fullName evidence="3">Tetratricopeptide repeat protein</fullName>
    </submittedName>
</protein>
<evidence type="ECO:0000313" key="3">
    <source>
        <dbReference type="EMBL" id="EEN83013.1"/>
    </source>
</evidence>
<dbReference type="PROSITE" id="PS51257">
    <property type="entry name" value="PROKAR_LIPOPROTEIN"/>
    <property type="match status" value="1"/>
</dbReference>
<keyword evidence="4" id="KW-1185">Reference proteome</keyword>
<evidence type="ECO:0000256" key="2">
    <source>
        <dbReference type="SAM" id="SignalP"/>
    </source>
</evidence>
<feature type="chain" id="PRO_5002928004" evidence="2">
    <location>
        <begin position="26"/>
        <end position="1089"/>
    </location>
</feature>
<dbReference type="GO" id="GO:0044389">
    <property type="term" value="F:ubiquitin-like protein ligase binding"/>
    <property type="evidence" value="ECO:0007669"/>
    <property type="project" value="TreeGrafter"/>
</dbReference>
<reference evidence="3 4" key="1">
    <citation type="submission" date="2009-04" db="EMBL/GenBank/DDBJ databases">
        <authorList>
            <person name="Sebastian Y."/>
            <person name="Madupu R."/>
            <person name="Durkin A.S."/>
            <person name="Torralba M."/>
            <person name="Methe B."/>
            <person name="Sutton G.G."/>
            <person name="Strausberg R.L."/>
            <person name="Nelson K.E."/>
        </authorList>
    </citation>
    <scope>NUCLEOTIDE SEQUENCE [LARGE SCALE GENOMIC DNA]</scope>
    <source>
        <strain evidence="4">ATCC 35406 / DSM 24491 / JCM 8526 / CCUG 16442 / BCRC 14492 / NCTC 13058 / HG 370</strain>
    </source>
</reference>
<gene>
    <name evidence="3" type="ORF">POREN0001_0955</name>
</gene>
<evidence type="ECO:0000256" key="1">
    <source>
        <dbReference type="SAM" id="MobiDB-lite"/>
    </source>
</evidence>
<feature type="region of interest" description="Disordered" evidence="1">
    <location>
        <begin position="514"/>
        <end position="569"/>
    </location>
</feature>
<feature type="compositionally biased region" description="Basic and acidic residues" evidence="1">
    <location>
        <begin position="992"/>
        <end position="1089"/>
    </location>
</feature>
<feature type="region of interest" description="Disordered" evidence="1">
    <location>
        <begin position="445"/>
        <end position="489"/>
    </location>
</feature>
<proteinExistence type="predicted"/>
<dbReference type="InterPro" id="IPR050899">
    <property type="entry name" value="DDRGK_domain-containing"/>
</dbReference>
<dbReference type="GeneID" id="93364781"/>
<dbReference type="Proteomes" id="UP000004295">
    <property type="component" value="Unassembled WGS sequence"/>
</dbReference>
<feature type="signal peptide" evidence="2">
    <location>
        <begin position="1"/>
        <end position="25"/>
    </location>
</feature>
<name>C3JA32_POREA</name>
<keyword evidence="2" id="KW-0732">Signal</keyword>
<sequence length="1089" mass="124098">MRRASFVSVVCLCLALFLGSCSVRRNNASTRFYHNLTTRYNVYFHGKNAFDETYNSFVASYSESYSRQIFLDPIEAQRGALKEQKGGAFDPALAKGQTAIKLHSIRTKPERKGRPSAREAEFYKRREYNTFLHNAWLLVGKSQFYNGDFLDAMATFSYMSRLYATEPAIRDEARLWQARSYTAMGWLHEAEEMIRTLQTDASYLRKSQVYDKTLAEVALSKERIDEAIEPLWRAIAKEESRTEKLRMRYLLGQLLVQSGRPGEAQKVFRSLLSKAPPFALEFATQLRLVEIEAERNVRRAITTTEKMARRGHNKEVLDRLYLTQGDLYLRQLDSLSALKSYNLGVEKSTEHGGDFALCAVAAGQIYLAKRDWDEAQKSFATGVAALPKSHPKSEEYTTLSKQLDALALHVRAVAEQDSLRHLASLPEVEKLRIIDSAIAAYEKAQRERERDERMAARQEEQDAINEQLGSNTPSGVSKTPDQGMPTSGEFYFYNPQLIARGKAQFKQKWGNRTLEDNWRRRQKSVMPSASSPAFESQPTPEQADSLASDTTASPSGAPQDLPPSQDPTKREYYLTQLPTTPEELAASDVIIQNGLLGMAQVFQEEMELFDEATYALEELLRRYPNYEERLGVYYQLYMLLERRGLTSEAQAWRRKILAEFAEEPLAKAVASPHYLEQLRTAQEQEERLYNEAFAAYLSGNPMAVRASATELHTEYPLSPLMPKMDFLKALSYVLEGEEIAFKQALEQLLKEYQRDEVLELAQQMLRELTGGRSISKGGYSGLNYELSFAGDGESVPDSLYTYRLPLLRSPHSVVLLCADANVEYHSLLFALTSFNFSRYTDLPLEVSLERLSPIQRVTISGFTSERDAWNYVCDAYSPEGYMPVLPGDALLFAMDQTSYKALLSGASLGHYFDFLADSIAPRQAAVALALSRYEEIAKAREEAAVAPAKAIETPQVTAPVEAEKAPEPKPEPKEEETPIYQVNETAPISYEDVEKAARERKQREREEAKAKKKKEEEVKRQREEERRAKAAERKQRAEELKKKQEEERRAKEAERKQRAEELKKKREAEQQAKANERKQQQIERKSVVR</sequence>
<dbReference type="Gene3D" id="1.25.40.10">
    <property type="entry name" value="Tetratricopeptide repeat domain"/>
    <property type="match status" value="3"/>
</dbReference>
<dbReference type="AlphaFoldDB" id="C3JA32"/>
<feature type="region of interest" description="Disordered" evidence="1">
    <location>
        <begin position="954"/>
        <end position="1089"/>
    </location>
</feature>
<accession>C3JA32</accession>
<feature type="compositionally biased region" description="Basic and acidic residues" evidence="1">
    <location>
        <begin position="961"/>
        <end position="976"/>
    </location>
</feature>
<dbReference type="PANTHER" id="PTHR48176">
    <property type="entry name" value="DDRGK DOMAIN-CONTAINING PROTEIN 1"/>
    <property type="match status" value="1"/>
</dbReference>
<comment type="caution">
    <text evidence="3">The sequence shown here is derived from an EMBL/GenBank/DDBJ whole genome shotgun (WGS) entry which is preliminary data.</text>
</comment>
<dbReference type="EMBL" id="ACNN01000016">
    <property type="protein sequence ID" value="EEN83013.1"/>
    <property type="molecule type" value="Genomic_DNA"/>
</dbReference>
<dbReference type="RefSeq" id="WP_004333295.1">
    <property type="nucleotide sequence ID" value="NZ_ACNN01000016.1"/>
</dbReference>
<dbReference type="STRING" id="553175.POREN0001_0955"/>
<feature type="compositionally biased region" description="Polar residues" evidence="1">
    <location>
        <begin position="467"/>
        <end position="480"/>
    </location>
</feature>
<dbReference type="eggNOG" id="COG3064">
    <property type="taxonomic scope" value="Bacteria"/>
</dbReference>
<feature type="compositionally biased region" description="Polar residues" evidence="1">
    <location>
        <begin position="525"/>
        <end position="556"/>
    </location>
</feature>
<evidence type="ECO:0000313" key="4">
    <source>
        <dbReference type="Proteomes" id="UP000004295"/>
    </source>
</evidence>
<feature type="compositionally biased region" description="Basic and acidic residues" evidence="1">
    <location>
        <begin position="445"/>
        <end position="460"/>
    </location>
</feature>
<dbReference type="InterPro" id="IPR011990">
    <property type="entry name" value="TPR-like_helical_dom_sf"/>
</dbReference>
<dbReference type="SUPFAM" id="SSF48452">
    <property type="entry name" value="TPR-like"/>
    <property type="match status" value="1"/>
</dbReference>